<dbReference type="InterPro" id="IPR013012">
    <property type="entry name" value="PTS_EIIB_3"/>
</dbReference>
<dbReference type="EMBL" id="SLXK01000003">
    <property type="protein sequence ID" value="TCP31211.1"/>
    <property type="molecule type" value="Genomic_DNA"/>
</dbReference>
<keyword evidence="10" id="KW-1185">Reference proteome</keyword>
<evidence type="ECO:0000256" key="2">
    <source>
        <dbReference type="ARBA" id="ARBA00022553"/>
    </source>
</evidence>
<keyword evidence="2" id="KW-0597">Phosphoprotein</keyword>
<dbReference type="Pfam" id="PF02302">
    <property type="entry name" value="PTS_IIB"/>
    <property type="match status" value="1"/>
</dbReference>
<evidence type="ECO:0000259" key="8">
    <source>
        <dbReference type="PROSITE" id="PS51100"/>
    </source>
</evidence>
<dbReference type="Proteomes" id="UP000295416">
    <property type="component" value="Unassembled WGS sequence"/>
</dbReference>
<evidence type="ECO:0000256" key="5">
    <source>
        <dbReference type="ARBA" id="ARBA00022683"/>
    </source>
</evidence>
<evidence type="ECO:0000256" key="6">
    <source>
        <dbReference type="ARBA" id="ARBA00022777"/>
    </source>
</evidence>
<dbReference type="OrthoDB" id="9808134at2"/>
<dbReference type="InterPro" id="IPR036095">
    <property type="entry name" value="PTS_EIIB-like_sf"/>
</dbReference>
<keyword evidence="1" id="KW-0813">Transport</keyword>
<dbReference type="InterPro" id="IPR051819">
    <property type="entry name" value="PTS_sugar-specific_EIIB"/>
</dbReference>
<dbReference type="SUPFAM" id="SSF52794">
    <property type="entry name" value="PTS system IIB component-like"/>
    <property type="match status" value="1"/>
</dbReference>
<evidence type="ECO:0000256" key="3">
    <source>
        <dbReference type="ARBA" id="ARBA00022597"/>
    </source>
</evidence>
<evidence type="ECO:0000313" key="10">
    <source>
        <dbReference type="Proteomes" id="UP000295416"/>
    </source>
</evidence>
<proteinExistence type="predicted"/>
<feature type="modified residue" description="Phosphocysteine; by EIIA" evidence="7">
    <location>
        <position position="10"/>
    </location>
</feature>
<gene>
    <name evidence="9" type="ORF">EV207_10394</name>
</gene>
<feature type="domain" description="PTS EIIB type-3" evidence="8">
    <location>
        <begin position="3"/>
        <end position="105"/>
    </location>
</feature>
<dbReference type="GO" id="GO:0008982">
    <property type="term" value="F:protein-N(PI)-phosphohistidine-sugar phosphotransferase activity"/>
    <property type="evidence" value="ECO:0007669"/>
    <property type="project" value="InterPro"/>
</dbReference>
<dbReference type="CDD" id="cd05564">
    <property type="entry name" value="PTS_IIB_chitobiose_lichenan"/>
    <property type="match status" value="1"/>
</dbReference>
<dbReference type="RefSeq" id="WP_132743766.1">
    <property type="nucleotide sequence ID" value="NZ_SLXK01000003.1"/>
</dbReference>
<dbReference type="GO" id="GO:0009401">
    <property type="term" value="P:phosphoenolpyruvate-dependent sugar phosphotransferase system"/>
    <property type="evidence" value="ECO:0007669"/>
    <property type="project" value="UniProtKB-KW"/>
</dbReference>
<evidence type="ECO:0000313" key="9">
    <source>
        <dbReference type="EMBL" id="TCP31211.1"/>
    </source>
</evidence>
<organism evidence="9 10">
    <name type="scientific">Scopulibacillus darangshiensis</name>
    <dbReference type="NCBI Taxonomy" id="442528"/>
    <lineage>
        <taxon>Bacteria</taxon>
        <taxon>Bacillati</taxon>
        <taxon>Bacillota</taxon>
        <taxon>Bacilli</taxon>
        <taxon>Bacillales</taxon>
        <taxon>Sporolactobacillaceae</taxon>
        <taxon>Scopulibacillus</taxon>
    </lineage>
</organism>
<evidence type="ECO:0000256" key="1">
    <source>
        <dbReference type="ARBA" id="ARBA00022448"/>
    </source>
</evidence>
<name>A0A4R2PAT1_9BACL</name>
<evidence type="ECO:0000256" key="7">
    <source>
        <dbReference type="PROSITE-ProRule" id="PRU00423"/>
    </source>
</evidence>
<comment type="caution">
    <text evidence="9">The sequence shown here is derived from an EMBL/GenBank/DDBJ whole genome shotgun (WGS) entry which is preliminary data.</text>
</comment>
<keyword evidence="5" id="KW-0598">Phosphotransferase system</keyword>
<dbReference type="InterPro" id="IPR003501">
    <property type="entry name" value="PTS_EIIB_2/3"/>
</dbReference>
<keyword evidence="3" id="KW-0762">Sugar transport</keyword>
<accession>A0A4R2PAT1</accession>
<sequence>MTEKNILLVCGGGASSGFMAQNIRKAAKKRNIELNVIARSESEVDEYVNDIHVLLIGPHLKYMEEDLKTKVQPYNIPVAVIPQNIYGLMDGNKGLDLILELLGEK</sequence>
<dbReference type="PANTHER" id="PTHR34581">
    <property type="entry name" value="PTS SYSTEM N,N'-DIACETYLCHITOBIOSE-SPECIFIC EIIB COMPONENT"/>
    <property type="match status" value="1"/>
</dbReference>
<dbReference type="PROSITE" id="PS51100">
    <property type="entry name" value="PTS_EIIB_TYPE_3"/>
    <property type="match status" value="1"/>
</dbReference>
<keyword evidence="4" id="KW-0808">Transferase</keyword>
<reference evidence="9 10" key="1">
    <citation type="submission" date="2019-03" db="EMBL/GenBank/DDBJ databases">
        <title>Genomic Encyclopedia of Type Strains, Phase IV (KMG-IV): sequencing the most valuable type-strain genomes for metagenomic binning, comparative biology and taxonomic classification.</title>
        <authorList>
            <person name="Goeker M."/>
        </authorList>
    </citation>
    <scope>NUCLEOTIDE SEQUENCE [LARGE SCALE GENOMIC DNA]</scope>
    <source>
        <strain evidence="9 10">DSM 19377</strain>
    </source>
</reference>
<keyword evidence="6" id="KW-0418">Kinase</keyword>
<evidence type="ECO:0000256" key="4">
    <source>
        <dbReference type="ARBA" id="ARBA00022679"/>
    </source>
</evidence>
<dbReference type="GO" id="GO:0016301">
    <property type="term" value="F:kinase activity"/>
    <property type="evidence" value="ECO:0007669"/>
    <property type="project" value="UniProtKB-KW"/>
</dbReference>
<dbReference type="PANTHER" id="PTHR34581:SF2">
    <property type="entry name" value="PTS SYSTEM N,N'-DIACETYLCHITOBIOSE-SPECIFIC EIIB COMPONENT"/>
    <property type="match status" value="1"/>
</dbReference>
<dbReference type="Gene3D" id="3.40.50.2300">
    <property type="match status" value="1"/>
</dbReference>
<dbReference type="AlphaFoldDB" id="A0A4R2PAT1"/>
<protein>
    <submittedName>
        <fullName evidence="9">PTS system cellobiose-specific IIB component</fullName>
    </submittedName>
</protein>